<protein>
    <submittedName>
        <fullName evidence="1">Uncharacterized protein</fullName>
    </submittedName>
</protein>
<evidence type="ECO:0000313" key="2">
    <source>
        <dbReference type="Proteomes" id="UP000297668"/>
    </source>
</evidence>
<dbReference type="EMBL" id="SJZF01000058">
    <property type="protein sequence ID" value="TFU24774.1"/>
    <property type="molecule type" value="Genomic_DNA"/>
</dbReference>
<reference evidence="1 2" key="1">
    <citation type="submission" date="2019-03" db="EMBL/GenBank/DDBJ databases">
        <title>Thermus tengchongensis species for the arsenic transformation mechanism.</title>
        <authorList>
            <person name="Yuan G.C."/>
        </authorList>
    </citation>
    <scope>NUCLEOTIDE SEQUENCE [LARGE SCALE GENOMIC DNA]</scope>
    <source>
        <strain evidence="1 2">15W</strain>
    </source>
</reference>
<dbReference type="AlphaFoldDB" id="A0A4Y9F797"/>
<dbReference type="Proteomes" id="UP000297668">
    <property type="component" value="Unassembled WGS sequence"/>
</dbReference>
<organism evidence="1 2">
    <name type="scientific">Thermus tengchongensis</name>
    <dbReference type="NCBI Taxonomy" id="1214928"/>
    <lineage>
        <taxon>Bacteria</taxon>
        <taxon>Thermotogati</taxon>
        <taxon>Deinococcota</taxon>
        <taxon>Deinococci</taxon>
        <taxon>Thermales</taxon>
        <taxon>Thermaceae</taxon>
        <taxon>Thermus</taxon>
    </lineage>
</organism>
<proteinExistence type="predicted"/>
<gene>
    <name evidence="1" type="ORF">E0687_13385</name>
</gene>
<name>A0A4Y9F797_9DEIN</name>
<sequence>MVLRGGGILTAPVPRRTWGPIPARPVWWGEGRGEGRAVLGVLPGQRRLYAPPLDGWPFEGGERDVAWARLRLEGDGQERWRGYAPPFGEVDI</sequence>
<evidence type="ECO:0000313" key="1">
    <source>
        <dbReference type="EMBL" id="TFU24774.1"/>
    </source>
</evidence>
<comment type="caution">
    <text evidence="1">The sequence shown here is derived from an EMBL/GenBank/DDBJ whole genome shotgun (WGS) entry which is preliminary data.</text>
</comment>
<accession>A0A4Y9F797</accession>